<proteinExistence type="predicted"/>
<keyword evidence="9" id="KW-0472">Membrane</keyword>
<feature type="domain" description="TFIIS central" evidence="12">
    <location>
        <begin position="166"/>
        <end position="285"/>
    </location>
</feature>
<dbReference type="GO" id="GO:0000977">
    <property type="term" value="F:RNA polymerase II transcription regulatory region sequence-specific DNA binding"/>
    <property type="evidence" value="ECO:0007669"/>
    <property type="project" value="TreeGrafter"/>
</dbReference>
<dbReference type="EMBL" id="MU128928">
    <property type="protein sequence ID" value="KAF9517925.1"/>
    <property type="molecule type" value="Genomic_DNA"/>
</dbReference>
<gene>
    <name evidence="13" type="ORF">BS47DRAFT_1389387</name>
</gene>
<accession>A0A9P6B5I6</accession>
<evidence type="ECO:0000256" key="9">
    <source>
        <dbReference type="SAM" id="Phobius"/>
    </source>
</evidence>
<evidence type="ECO:0000259" key="12">
    <source>
        <dbReference type="PROSITE" id="PS51321"/>
    </source>
</evidence>
<dbReference type="PANTHER" id="PTHR11477">
    <property type="entry name" value="TRANSCRIPTION FACTOR S-II ZINC FINGER DOMAIN-CONTAINING PROTEIN"/>
    <property type="match status" value="1"/>
</dbReference>
<evidence type="ECO:0000256" key="2">
    <source>
        <dbReference type="ARBA" id="ARBA00022723"/>
    </source>
</evidence>
<dbReference type="SUPFAM" id="SSF46942">
    <property type="entry name" value="Elongation factor TFIIS domain 2"/>
    <property type="match status" value="1"/>
</dbReference>
<dbReference type="InterPro" id="IPR003618">
    <property type="entry name" value="TFIIS_cen_dom"/>
</dbReference>
<keyword evidence="14" id="KW-1185">Reference proteome</keyword>
<dbReference type="Gene3D" id="1.10.472.30">
    <property type="entry name" value="Transcription elongation factor S-II, central domain"/>
    <property type="match status" value="1"/>
</dbReference>
<evidence type="ECO:0000259" key="10">
    <source>
        <dbReference type="PROSITE" id="PS51133"/>
    </source>
</evidence>
<sequence>MADVAEVKGLVKALNAAAAGQGTTQDLLAILRRLQKEVAATEQLLKDTKVGVAVSKLRNHTAKEVSDLSKAIVKKWKSEVHTGDKPKTKSPTTAAGPNKFGASTKLDKSEPASNSASPAPTPRGSEVPTTPVDTRPPQTLSNNKAEGRQRTTKTDGISASVLGDKVRDKCLEMVYDALACDSGSPYVFVDSSSEQILSKARAVENNVYLEFRDINASYRNKMRRLYLNLKDKHNPRLRESVVSGDLQVARFCNMTEMASEERRQADKQLEELNFHNSLGAGEQEAETDAFQCGRCKERKTRYRQAQTRSADEPMTTFVTLLRELWQSLEILIALTGAFFLSLLLLFSHYLSLLLFEIPPRSTSFQVT</sequence>
<dbReference type="AlphaFoldDB" id="A0A9P6B5I6"/>
<evidence type="ECO:0000256" key="1">
    <source>
        <dbReference type="ARBA" id="ARBA00004123"/>
    </source>
</evidence>
<dbReference type="PIRSF" id="PIRSF006704">
    <property type="entry name" value="TF_IIS"/>
    <property type="match status" value="1"/>
</dbReference>
<evidence type="ECO:0000259" key="11">
    <source>
        <dbReference type="PROSITE" id="PS51319"/>
    </source>
</evidence>
<dbReference type="SUPFAM" id="SSF47676">
    <property type="entry name" value="Conserved domain common to transcription factors TFIIS, elongin A, CRSP70"/>
    <property type="match status" value="1"/>
</dbReference>
<dbReference type="GO" id="GO:0006362">
    <property type="term" value="P:transcription elongation by RNA polymerase I"/>
    <property type="evidence" value="ECO:0007669"/>
    <property type="project" value="TreeGrafter"/>
</dbReference>
<dbReference type="Proteomes" id="UP000886523">
    <property type="component" value="Unassembled WGS sequence"/>
</dbReference>
<dbReference type="SUPFAM" id="SSF57783">
    <property type="entry name" value="Zinc beta-ribbon"/>
    <property type="match status" value="1"/>
</dbReference>
<dbReference type="PANTHER" id="PTHR11477:SF0">
    <property type="entry name" value="IP08861P-RELATED"/>
    <property type="match status" value="1"/>
</dbReference>
<comment type="caution">
    <text evidence="13">The sequence shown here is derived from an EMBL/GenBank/DDBJ whole genome shotgun (WGS) entry which is preliminary data.</text>
</comment>
<dbReference type="InterPro" id="IPR036575">
    <property type="entry name" value="TFIIS_cen_dom_sf"/>
</dbReference>
<feature type="domain" description="TFIIS N-terminal" evidence="11">
    <location>
        <begin position="5"/>
        <end position="83"/>
    </location>
</feature>
<protein>
    <recommendedName>
        <fullName evidence="15">Transcription elongation factor S-II</fullName>
    </recommendedName>
</protein>
<dbReference type="CDD" id="cd13749">
    <property type="entry name" value="Zn-ribbon_TFIIS"/>
    <property type="match status" value="1"/>
</dbReference>
<evidence type="ECO:0008006" key="15">
    <source>
        <dbReference type="Google" id="ProtNLM"/>
    </source>
</evidence>
<comment type="subcellular location">
    <subcellularLocation>
        <location evidence="1 7">Nucleus</location>
    </subcellularLocation>
</comment>
<evidence type="ECO:0000256" key="3">
    <source>
        <dbReference type="ARBA" id="ARBA00022771"/>
    </source>
</evidence>
<feature type="domain" description="TFIIS-type" evidence="10">
    <location>
        <begin position="288"/>
        <end position="326"/>
    </location>
</feature>
<evidence type="ECO:0000256" key="6">
    <source>
        <dbReference type="PROSITE-ProRule" id="PRU00472"/>
    </source>
</evidence>
<dbReference type="PROSITE" id="PS51319">
    <property type="entry name" value="TFIIS_N"/>
    <property type="match status" value="1"/>
</dbReference>
<evidence type="ECO:0000256" key="4">
    <source>
        <dbReference type="ARBA" id="ARBA00022833"/>
    </source>
</evidence>
<dbReference type="FunFam" id="1.10.472.30:FF:000003">
    <property type="entry name" value="Transcription elongation factor S-II"/>
    <property type="match status" value="1"/>
</dbReference>
<dbReference type="GO" id="GO:0031564">
    <property type="term" value="P:transcription antitermination"/>
    <property type="evidence" value="ECO:0007669"/>
    <property type="project" value="TreeGrafter"/>
</dbReference>
<feature type="compositionally biased region" description="Polar residues" evidence="8">
    <location>
        <begin position="127"/>
        <end position="144"/>
    </location>
</feature>
<dbReference type="Pfam" id="PF01096">
    <property type="entry name" value="Zn_ribbon_TFIIS"/>
    <property type="match status" value="1"/>
</dbReference>
<evidence type="ECO:0000256" key="7">
    <source>
        <dbReference type="PROSITE-ProRule" id="PRU00649"/>
    </source>
</evidence>
<dbReference type="Pfam" id="PF08711">
    <property type="entry name" value="Med26"/>
    <property type="match status" value="1"/>
</dbReference>
<evidence type="ECO:0000256" key="5">
    <source>
        <dbReference type="ARBA" id="ARBA00023242"/>
    </source>
</evidence>
<dbReference type="GO" id="GO:0001139">
    <property type="term" value="F:RNA polymerase II complex recruiting activity"/>
    <property type="evidence" value="ECO:0007669"/>
    <property type="project" value="TreeGrafter"/>
</dbReference>
<dbReference type="GO" id="GO:0006368">
    <property type="term" value="P:transcription elongation by RNA polymerase II"/>
    <property type="evidence" value="ECO:0007669"/>
    <property type="project" value="TreeGrafter"/>
</dbReference>
<dbReference type="InterPro" id="IPR001222">
    <property type="entry name" value="Znf_TFIIS"/>
</dbReference>
<feature type="compositionally biased region" description="Basic and acidic residues" evidence="8">
    <location>
        <begin position="78"/>
        <end position="87"/>
    </location>
</feature>
<evidence type="ECO:0000313" key="13">
    <source>
        <dbReference type="EMBL" id="KAF9517925.1"/>
    </source>
</evidence>
<dbReference type="InterPro" id="IPR035100">
    <property type="entry name" value="TF_IIS-typ"/>
</dbReference>
<keyword evidence="9" id="KW-0812">Transmembrane</keyword>
<dbReference type="SMART" id="SM00509">
    <property type="entry name" value="TFS2N"/>
    <property type="match status" value="1"/>
</dbReference>
<dbReference type="InterPro" id="IPR017923">
    <property type="entry name" value="TFIIS_N"/>
</dbReference>
<feature type="region of interest" description="Disordered" evidence="8">
    <location>
        <begin position="78"/>
        <end position="156"/>
    </location>
</feature>
<dbReference type="InterPro" id="IPR035441">
    <property type="entry name" value="TFIIS/LEDGF_dom_sf"/>
</dbReference>
<organism evidence="13 14">
    <name type="scientific">Hydnum rufescens UP504</name>
    <dbReference type="NCBI Taxonomy" id="1448309"/>
    <lineage>
        <taxon>Eukaryota</taxon>
        <taxon>Fungi</taxon>
        <taxon>Dikarya</taxon>
        <taxon>Basidiomycota</taxon>
        <taxon>Agaricomycotina</taxon>
        <taxon>Agaricomycetes</taxon>
        <taxon>Cantharellales</taxon>
        <taxon>Hydnaceae</taxon>
        <taxon>Hydnum</taxon>
    </lineage>
</organism>
<dbReference type="GO" id="GO:0005634">
    <property type="term" value="C:nucleus"/>
    <property type="evidence" value="ECO:0007669"/>
    <property type="project" value="UniProtKB-SubCell"/>
</dbReference>
<keyword evidence="3 6" id="KW-0863">Zinc-finger</keyword>
<reference evidence="13" key="1">
    <citation type="journal article" date="2020" name="Nat. Commun.">
        <title>Large-scale genome sequencing of mycorrhizal fungi provides insights into the early evolution of symbiotic traits.</title>
        <authorList>
            <person name="Miyauchi S."/>
            <person name="Kiss E."/>
            <person name="Kuo A."/>
            <person name="Drula E."/>
            <person name="Kohler A."/>
            <person name="Sanchez-Garcia M."/>
            <person name="Morin E."/>
            <person name="Andreopoulos B."/>
            <person name="Barry K.W."/>
            <person name="Bonito G."/>
            <person name="Buee M."/>
            <person name="Carver A."/>
            <person name="Chen C."/>
            <person name="Cichocki N."/>
            <person name="Clum A."/>
            <person name="Culley D."/>
            <person name="Crous P.W."/>
            <person name="Fauchery L."/>
            <person name="Girlanda M."/>
            <person name="Hayes R.D."/>
            <person name="Keri Z."/>
            <person name="LaButti K."/>
            <person name="Lipzen A."/>
            <person name="Lombard V."/>
            <person name="Magnuson J."/>
            <person name="Maillard F."/>
            <person name="Murat C."/>
            <person name="Nolan M."/>
            <person name="Ohm R.A."/>
            <person name="Pangilinan J."/>
            <person name="Pereira M.F."/>
            <person name="Perotto S."/>
            <person name="Peter M."/>
            <person name="Pfister S."/>
            <person name="Riley R."/>
            <person name="Sitrit Y."/>
            <person name="Stielow J.B."/>
            <person name="Szollosi G."/>
            <person name="Zifcakova L."/>
            <person name="Stursova M."/>
            <person name="Spatafora J.W."/>
            <person name="Tedersoo L."/>
            <person name="Vaario L.M."/>
            <person name="Yamada A."/>
            <person name="Yan M."/>
            <person name="Wang P."/>
            <person name="Xu J."/>
            <person name="Bruns T."/>
            <person name="Baldrian P."/>
            <person name="Vilgalys R."/>
            <person name="Dunand C."/>
            <person name="Henrissat B."/>
            <person name="Grigoriev I.V."/>
            <person name="Hibbett D."/>
            <person name="Nagy L.G."/>
            <person name="Martin F.M."/>
        </authorList>
    </citation>
    <scope>NUCLEOTIDE SEQUENCE</scope>
    <source>
        <strain evidence="13">UP504</strain>
    </source>
</reference>
<dbReference type="PROSITE" id="PS51321">
    <property type="entry name" value="TFIIS_CENTRAL"/>
    <property type="match status" value="1"/>
</dbReference>
<dbReference type="Pfam" id="PF07500">
    <property type="entry name" value="TFIIS_M"/>
    <property type="match status" value="1"/>
</dbReference>
<name>A0A9P6B5I6_9AGAM</name>
<keyword evidence="5 7" id="KW-0539">Nucleus</keyword>
<evidence type="ECO:0000313" key="14">
    <source>
        <dbReference type="Proteomes" id="UP000886523"/>
    </source>
</evidence>
<dbReference type="SMART" id="SM00510">
    <property type="entry name" value="TFS2M"/>
    <property type="match status" value="1"/>
</dbReference>
<dbReference type="CDD" id="cd00183">
    <property type="entry name" value="TFIIS_I"/>
    <property type="match status" value="1"/>
</dbReference>
<dbReference type="Gene3D" id="2.20.25.10">
    <property type="match status" value="1"/>
</dbReference>
<dbReference type="InterPro" id="IPR003617">
    <property type="entry name" value="TFIIS/CRSP70_N_sub"/>
</dbReference>
<keyword evidence="4" id="KW-0862">Zinc</keyword>
<evidence type="ECO:0000256" key="8">
    <source>
        <dbReference type="SAM" id="MobiDB-lite"/>
    </source>
</evidence>
<dbReference type="GO" id="GO:0031440">
    <property type="term" value="P:regulation of mRNA 3'-end processing"/>
    <property type="evidence" value="ECO:0007669"/>
    <property type="project" value="TreeGrafter"/>
</dbReference>
<dbReference type="GO" id="GO:0008270">
    <property type="term" value="F:zinc ion binding"/>
    <property type="evidence" value="ECO:0007669"/>
    <property type="project" value="UniProtKB-KW"/>
</dbReference>
<keyword evidence="9" id="KW-1133">Transmembrane helix</keyword>
<dbReference type="SMART" id="SM00440">
    <property type="entry name" value="ZnF_C2C2"/>
    <property type="match status" value="1"/>
</dbReference>
<keyword evidence="2" id="KW-0479">Metal-binding</keyword>
<feature type="transmembrane region" description="Helical" evidence="9">
    <location>
        <begin position="330"/>
        <end position="355"/>
    </location>
</feature>
<dbReference type="OrthoDB" id="44867at2759"/>
<dbReference type="PROSITE" id="PS51133">
    <property type="entry name" value="ZF_TFIIS_2"/>
    <property type="match status" value="1"/>
</dbReference>
<dbReference type="Gene3D" id="1.20.930.10">
    <property type="entry name" value="Conserved domain common to transcription factors TFIIS, elongin A, CRSP70"/>
    <property type="match status" value="1"/>
</dbReference>